<evidence type="ECO:0000256" key="4">
    <source>
        <dbReference type="ARBA" id="ARBA00022980"/>
    </source>
</evidence>
<evidence type="ECO:0000256" key="8">
    <source>
        <dbReference type="RuleBase" id="RU003699"/>
    </source>
</evidence>
<evidence type="ECO:0000256" key="1">
    <source>
        <dbReference type="ARBA" id="ARBA00007465"/>
    </source>
</evidence>
<keyword evidence="2 7" id="KW-0699">rRNA-binding</keyword>
<dbReference type="CDD" id="cd00165">
    <property type="entry name" value="S4"/>
    <property type="match status" value="1"/>
</dbReference>
<keyword evidence="5 7" id="KW-0687">Ribonucleoprotein</keyword>
<dbReference type="GO" id="GO:0042274">
    <property type="term" value="P:ribosomal small subunit biogenesis"/>
    <property type="evidence" value="ECO:0007669"/>
    <property type="project" value="TreeGrafter"/>
</dbReference>
<dbReference type="GO" id="GO:0019843">
    <property type="term" value="F:rRNA binding"/>
    <property type="evidence" value="ECO:0007669"/>
    <property type="project" value="UniProtKB-UniRule"/>
</dbReference>
<comment type="subunit">
    <text evidence="7">Part of the 30S ribosomal subunit. Contacts protein S5. The interaction surface between S4 and S5 is involved in control of translational fidelity.</text>
</comment>
<dbReference type="PROSITE" id="PS00632">
    <property type="entry name" value="RIBOSOMAL_S4"/>
    <property type="match status" value="1"/>
</dbReference>
<dbReference type="EMBL" id="ABCK01000009">
    <property type="protein sequence ID" value="EDM27491.1"/>
    <property type="molecule type" value="Genomic_DNA"/>
</dbReference>
<organism evidence="11 12">
    <name type="scientific">Lentisphaera araneosa HTCC2155</name>
    <dbReference type="NCBI Taxonomy" id="313628"/>
    <lineage>
        <taxon>Bacteria</taxon>
        <taxon>Pseudomonadati</taxon>
        <taxon>Lentisphaerota</taxon>
        <taxon>Lentisphaeria</taxon>
        <taxon>Lentisphaerales</taxon>
        <taxon>Lentisphaeraceae</taxon>
        <taxon>Lentisphaera</taxon>
    </lineage>
</organism>
<dbReference type="STRING" id="313628.LNTAR_05246"/>
<dbReference type="eggNOG" id="COG0522">
    <property type="taxonomic scope" value="Bacteria"/>
</dbReference>
<dbReference type="SMART" id="SM00363">
    <property type="entry name" value="S4"/>
    <property type="match status" value="1"/>
</dbReference>
<evidence type="ECO:0000259" key="9">
    <source>
        <dbReference type="SMART" id="SM00363"/>
    </source>
</evidence>
<comment type="function">
    <text evidence="7">One of the primary rRNA binding proteins, it binds directly to 16S rRNA where it nucleates assembly of the body of the 30S subunit.</text>
</comment>
<feature type="domain" description="Small ribosomal subunit protein uS4 N-terminal" evidence="10">
    <location>
        <begin position="3"/>
        <end position="95"/>
    </location>
</feature>
<name>A6DLN6_9BACT</name>
<dbReference type="GO" id="GO:0003735">
    <property type="term" value="F:structural constituent of ribosome"/>
    <property type="evidence" value="ECO:0007669"/>
    <property type="project" value="InterPro"/>
</dbReference>
<keyword evidence="4 7" id="KW-0689">Ribosomal protein</keyword>
<dbReference type="NCBIfam" id="NF003717">
    <property type="entry name" value="PRK05327.1"/>
    <property type="match status" value="1"/>
</dbReference>
<dbReference type="InterPro" id="IPR036986">
    <property type="entry name" value="S4_RNA-bd_sf"/>
</dbReference>
<comment type="caution">
    <text evidence="11">The sequence shown here is derived from an EMBL/GenBank/DDBJ whole genome shotgun (WGS) entry which is preliminary data.</text>
</comment>
<gene>
    <name evidence="7 11" type="primary">rpsD</name>
    <name evidence="11" type="ORF">LNTAR_05246</name>
</gene>
<dbReference type="InterPro" id="IPR022801">
    <property type="entry name" value="Ribosomal_uS4"/>
</dbReference>
<dbReference type="PROSITE" id="PS50889">
    <property type="entry name" value="S4"/>
    <property type="match status" value="1"/>
</dbReference>
<comment type="function">
    <text evidence="7">With S5 and S12 plays an important role in translational accuracy.</text>
</comment>
<evidence type="ECO:0000259" key="10">
    <source>
        <dbReference type="SMART" id="SM01390"/>
    </source>
</evidence>
<keyword evidence="3 7" id="KW-0694">RNA-binding</keyword>
<reference evidence="11 12" key="1">
    <citation type="journal article" date="2010" name="J. Bacteriol.">
        <title>Genome sequence of Lentisphaera araneosa HTCC2155T, the type species of the order Lentisphaerales in the phylum Lentisphaerae.</title>
        <authorList>
            <person name="Thrash J.C."/>
            <person name="Cho J.C."/>
            <person name="Vergin K.L."/>
            <person name="Morris R.M."/>
            <person name="Giovannoni S.J."/>
        </authorList>
    </citation>
    <scope>NUCLEOTIDE SEQUENCE [LARGE SCALE GENOMIC DNA]</scope>
    <source>
        <strain evidence="11 12">HTCC2155</strain>
    </source>
</reference>
<evidence type="ECO:0000256" key="2">
    <source>
        <dbReference type="ARBA" id="ARBA00022730"/>
    </source>
</evidence>
<evidence type="ECO:0000256" key="7">
    <source>
        <dbReference type="HAMAP-Rule" id="MF_01306"/>
    </source>
</evidence>
<dbReference type="GO" id="GO:0015935">
    <property type="term" value="C:small ribosomal subunit"/>
    <property type="evidence" value="ECO:0007669"/>
    <property type="project" value="InterPro"/>
</dbReference>
<evidence type="ECO:0000256" key="3">
    <source>
        <dbReference type="ARBA" id="ARBA00022884"/>
    </source>
</evidence>
<dbReference type="Gene3D" id="1.10.1050.10">
    <property type="entry name" value="Ribosomal Protein S4 Delta 41, Chain A, domain 1"/>
    <property type="match status" value="1"/>
</dbReference>
<dbReference type="PANTHER" id="PTHR11831">
    <property type="entry name" value="30S 40S RIBOSOMAL PROTEIN"/>
    <property type="match status" value="1"/>
</dbReference>
<evidence type="ECO:0000313" key="11">
    <source>
        <dbReference type="EMBL" id="EDM27491.1"/>
    </source>
</evidence>
<dbReference type="InterPro" id="IPR002942">
    <property type="entry name" value="S4_RNA-bd"/>
</dbReference>
<sequence>MGKYSGNKGKICRRFGVNLFGNMKYDKVLAKRPNPPGVHGANAARKKLSEYGKQLVEKQKLKITYGLREKQFRITFDRAAKLSGVTGNNLMVLLEARLDNVVYRLGFAPTRSAARQLVGHGHIRINGRRCNIPSYSVRPGDVVSLKDSSRSKALVQRFLDGARGETPEWVSLIKDELKGEIVRLPEREEIPSVADELMVVELYSK</sequence>
<dbReference type="NCBIfam" id="TIGR01017">
    <property type="entry name" value="rpsD_bact"/>
    <property type="match status" value="1"/>
</dbReference>
<evidence type="ECO:0000256" key="5">
    <source>
        <dbReference type="ARBA" id="ARBA00023274"/>
    </source>
</evidence>
<dbReference type="OrthoDB" id="9803672at2"/>
<dbReference type="InterPro" id="IPR005709">
    <property type="entry name" value="Ribosomal_uS4_bac-type"/>
</dbReference>
<evidence type="ECO:0000313" key="12">
    <source>
        <dbReference type="Proteomes" id="UP000004947"/>
    </source>
</evidence>
<evidence type="ECO:0000256" key="6">
    <source>
        <dbReference type="ARBA" id="ARBA00035254"/>
    </source>
</evidence>
<dbReference type="Proteomes" id="UP000004947">
    <property type="component" value="Unassembled WGS sequence"/>
</dbReference>
<dbReference type="SUPFAM" id="SSF55174">
    <property type="entry name" value="Alpha-L RNA-binding motif"/>
    <property type="match status" value="1"/>
</dbReference>
<protein>
    <recommendedName>
        <fullName evidence="6 7">Small ribosomal subunit protein uS4</fullName>
    </recommendedName>
</protein>
<feature type="domain" description="RNA-binding S4" evidence="9">
    <location>
        <begin position="96"/>
        <end position="160"/>
    </location>
</feature>
<comment type="similarity">
    <text evidence="1 7 8">Belongs to the universal ribosomal protein uS4 family.</text>
</comment>
<dbReference type="FunFam" id="3.10.290.10:FF:000001">
    <property type="entry name" value="30S ribosomal protein S4"/>
    <property type="match status" value="1"/>
</dbReference>
<dbReference type="Pfam" id="PF01479">
    <property type="entry name" value="S4"/>
    <property type="match status" value="1"/>
</dbReference>
<keyword evidence="12" id="KW-1185">Reference proteome</keyword>
<dbReference type="PANTHER" id="PTHR11831:SF4">
    <property type="entry name" value="SMALL RIBOSOMAL SUBUNIT PROTEIN US4M"/>
    <property type="match status" value="1"/>
</dbReference>
<dbReference type="GO" id="GO:0006412">
    <property type="term" value="P:translation"/>
    <property type="evidence" value="ECO:0007669"/>
    <property type="project" value="UniProtKB-UniRule"/>
</dbReference>
<dbReference type="RefSeq" id="WP_007278795.1">
    <property type="nucleotide sequence ID" value="NZ_ABCK01000009.1"/>
</dbReference>
<proteinExistence type="inferred from homology"/>
<dbReference type="Gene3D" id="3.10.290.10">
    <property type="entry name" value="RNA-binding S4 domain"/>
    <property type="match status" value="1"/>
</dbReference>
<dbReference type="InterPro" id="IPR001912">
    <property type="entry name" value="Ribosomal_uS4_N"/>
</dbReference>
<dbReference type="Pfam" id="PF00163">
    <property type="entry name" value="Ribosomal_S4"/>
    <property type="match status" value="1"/>
</dbReference>
<accession>A6DLN6</accession>
<dbReference type="SMART" id="SM01390">
    <property type="entry name" value="Ribosomal_S4"/>
    <property type="match status" value="1"/>
</dbReference>
<dbReference type="HAMAP" id="MF_01306_B">
    <property type="entry name" value="Ribosomal_uS4_B"/>
    <property type="match status" value="1"/>
</dbReference>
<dbReference type="InterPro" id="IPR018079">
    <property type="entry name" value="Ribosomal_uS4_CS"/>
</dbReference>
<dbReference type="AlphaFoldDB" id="A6DLN6"/>